<name>A0A834LCM6_RHOSS</name>
<feature type="region of interest" description="Disordered" evidence="1">
    <location>
        <begin position="130"/>
        <end position="192"/>
    </location>
</feature>
<evidence type="ECO:0000313" key="3">
    <source>
        <dbReference type="Proteomes" id="UP000626092"/>
    </source>
</evidence>
<dbReference type="OrthoDB" id="10424957at2759"/>
<keyword evidence="3" id="KW-1185">Reference proteome</keyword>
<sequence>MEVVCPVTLGINLVWGDPDLNEIGNIYPEADDLEGIVKAIKKKSTGYSELGHQTIGTGKPSTPKLKIDKNVLTQAIQVGAFVVENGLDHTDGLATVVATEVPFGSISKTLSHVLSPPPPVGHTDLVKMEGTKAKSPAETTSGQEVGDVRKKRKVGFQSLGQPSSSETDPMKWSQQDGVDMSRLIYPRGSEFP</sequence>
<evidence type="ECO:0000256" key="1">
    <source>
        <dbReference type="SAM" id="MobiDB-lite"/>
    </source>
</evidence>
<dbReference type="EMBL" id="WJXA01000010">
    <property type="protein sequence ID" value="KAF7130170.1"/>
    <property type="molecule type" value="Genomic_DNA"/>
</dbReference>
<dbReference type="Proteomes" id="UP000626092">
    <property type="component" value="Unassembled WGS sequence"/>
</dbReference>
<reference evidence="2" key="1">
    <citation type="submission" date="2019-11" db="EMBL/GenBank/DDBJ databases">
        <authorList>
            <person name="Liu Y."/>
            <person name="Hou J."/>
            <person name="Li T.-Q."/>
            <person name="Guan C.-H."/>
            <person name="Wu X."/>
            <person name="Wu H.-Z."/>
            <person name="Ling F."/>
            <person name="Zhang R."/>
            <person name="Shi X.-G."/>
            <person name="Ren J.-P."/>
            <person name="Chen E.-F."/>
            <person name="Sun J.-M."/>
        </authorList>
    </citation>
    <scope>NUCLEOTIDE SEQUENCE</scope>
    <source>
        <strain evidence="2">Adult_tree_wgs_1</strain>
        <tissue evidence="2">Leaves</tissue>
    </source>
</reference>
<organism evidence="2 3">
    <name type="scientific">Rhododendron simsii</name>
    <name type="common">Sims's rhododendron</name>
    <dbReference type="NCBI Taxonomy" id="118357"/>
    <lineage>
        <taxon>Eukaryota</taxon>
        <taxon>Viridiplantae</taxon>
        <taxon>Streptophyta</taxon>
        <taxon>Embryophyta</taxon>
        <taxon>Tracheophyta</taxon>
        <taxon>Spermatophyta</taxon>
        <taxon>Magnoliopsida</taxon>
        <taxon>eudicotyledons</taxon>
        <taxon>Gunneridae</taxon>
        <taxon>Pentapetalae</taxon>
        <taxon>asterids</taxon>
        <taxon>Ericales</taxon>
        <taxon>Ericaceae</taxon>
        <taxon>Ericoideae</taxon>
        <taxon>Rhodoreae</taxon>
        <taxon>Rhododendron</taxon>
    </lineage>
</organism>
<feature type="compositionally biased region" description="Polar residues" evidence="1">
    <location>
        <begin position="158"/>
        <end position="176"/>
    </location>
</feature>
<protein>
    <submittedName>
        <fullName evidence="2">Uncharacterized protein</fullName>
    </submittedName>
</protein>
<gene>
    <name evidence="2" type="ORF">RHSIM_Rhsim10G0110600</name>
</gene>
<evidence type="ECO:0000313" key="2">
    <source>
        <dbReference type="EMBL" id="KAF7130170.1"/>
    </source>
</evidence>
<dbReference type="AlphaFoldDB" id="A0A834LCM6"/>
<accession>A0A834LCM6</accession>
<comment type="caution">
    <text evidence="2">The sequence shown here is derived from an EMBL/GenBank/DDBJ whole genome shotgun (WGS) entry which is preliminary data.</text>
</comment>
<proteinExistence type="predicted"/>